<evidence type="ECO:0000313" key="7">
    <source>
        <dbReference type="Proteomes" id="UP000596092"/>
    </source>
</evidence>
<dbReference type="FunFam" id="2.40.30.170:FF:000010">
    <property type="entry name" value="Efflux RND transporter periplasmic adaptor subunit"/>
    <property type="match status" value="1"/>
</dbReference>
<dbReference type="AlphaFoldDB" id="A0A7T6AQ95"/>
<feature type="coiled-coil region" evidence="2">
    <location>
        <begin position="134"/>
        <end position="161"/>
    </location>
</feature>
<evidence type="ECO:0000259" key="3">
    <source>
        <dbReference type="Pfam" id="PF25876"/>
    </source>
</evidence>
<evidence type="ECO:0000259" key="5">
    <source>
        <dbReference type="Pfam" id="PF25954"/>
    </source>
</evidence>
<dbReference type="PANTHER" id="PTHR30469">
    <property type="entry name" value="MULTIDRUG RESISTANCE PROTEIN MDTA"/>
    <property type="match status" value="1"/>
</dbReference>
<proteinExistence type="inferred from homology"/>
<dbReference type="KEGG" id="dog:HP555_04945"/>
<dbReference type="Proteomes" id="UP000596092">
    <property type="component" value="Chromosome"/>
</dbReference>
<dbReference type="InterPro" id="IPR006143">
    <property type="entry name" value="RND_pump_MFP"/>
</dbReference>
<dbReference type="Gene3D" id="2.40.50.100">
    <property type="match status" value="1"/>
</dbReference>
<dbReference type="EMBL" id="CP054140">
    <property type="protein sequence ID" value="QQG65255.1"/>
    <property type="molecule type" value="Genomic_DNA"/>
</dbReference>
<organism evidence="6 7">
    <name type="scientific">Desulfobulbus oligotrophicus</name>
    <dbReference type="NCBI Taxonomy" id="1909699"/>
    <lineage>
        <taxon>Bacteria</taxon>
        <taxon>Pseudomonadati</taxon>
        <taxon>Thermodesulfobacteriota</taxon>
        <taxon>Desulfobulbia</taxon>
        <taxon>Desulfobulbales</taxon>
        <taxon>Desulfobulbaceae</taxon>
        <taxon>Desulfobulbus</taxon>
    </lineage>
</organism>
<dbReference type="RefSeq" id="WP_199264077.1">
    <property type="nucleotide sequence ID" value="NZ_CP054140.1"/>
</dbReference>
<keyword evidence="2" id="KW-0175">Coiled coil</keyword>
<feature type="domain" description="Multidrug resistance protein MdtA-like barrel-sandwich hybrid" evidence="4">
    <location>
        <begin position="71"/>
        <end position="190"/>
    </location>
</feature>
<dbReference type="Gene3D" id="1.10.287.470">
    <property type="entry name" value="Helix hairpin bin"/>
    <property type="match status" value="1"/>
</dbReference>
<dbReference type="Pfam" id="PF25917">
    <property type="entry name" value="BSH_RND"/>
    <property type="match status" value="1"/>
</dbReference>
<dbReference type="GO" id="GO:0015562">
    <property type="term" value="F:efflux transmembrane transporter activity"/>
    <property type="evidence" value="ECO:0007669"/>
    <property type="project" value="TreeGrafter"/>
</dbReference>
<feature type="domain" description="Multidrug resistance protein MdtA-like alpha-helical hairpin" evidence="3">
    <location>
        <begin position="107"/>
        <end position="164"/>
    </location>
</feature>
<dbReference type="InterPro" id="IPR058625">
    <property type="entry name" value="MdtA-like_BSH"/>
</dbReference>
<name>A0A7T6AQ95_9BACT</name>
<dbReference type="Pfam" id="PF25954">
    <property type="entry name" value="Beta-barrel_RND_2"/>
    <property type="match status" value="1"/>
</dbReference>
<sequence length="374" mass="40315">MKLKPILLTILGVTLIVGVLAGIKALQIGTLIKQGKAVQIPPEVVTTTQVESQSWESLVTATGTLEAVQGVTVAAELTGKITDIAFEPGVLIKAGDLLVQQDIAAETAQLRSAEAAVALARVTFERTRKMLATKTVAEANYDNAEAQLKQALAQADIIRATIDKKTIRAPFSGRLGIRQVNIGQIIQENTPIVSLQALDPIFVNFLVPQQQLRQMQVGYTVRITSDALPNGWSVSGTITAVNPEVETSNRNIRVQATVTNPEDRLRPGMFVNVAVIQPEPEPVLAIPSTAVLYAPYSDSVFIVEEDTTPAHQVVRHQFVRLGEQRGDFVAVVSGLDPRQTVVSTGVFKLRNGQAVVIDNSLAPEFKLNPQPKDG</sequence>
<dbReference type="GO" id="GO:1990281">
    <property type="term" value="C:efflux pump complex"/>
    <property type="evidence" value="ECO:0007669"/>
    <property type="project" value="TreeGrafter"/>
</dbReference>
<evidence type="ECO:0000256" key="1">
    <source>
        <dbReference type="ARBA" id="ARBA00009477"/>
    </source>
</evidence>
<comment type="similarity">
    <text evidence="1">Belongs to the membrane fusion protein (MFP) (TC 8.A.1) family.</text>
</comment>
<feature type="domain" description="CusB-like beta-barrel" evidence="5">
    <location>
        <begin position="201"/>
        <end position="276"/>
    </location>
</feature>
<reference evidence="6 7" key="1">
    <citation type="submission" date="2020-05" db="EMBL/GenBank/DDBJ databases">
        <title>Complete genome of Desulfobulbus oligotrophicus.</title>
        <authorList>
            <person name="Podar M."/>
        </authorList>
    </citation>
    <scope>NUCLEOTIDE SEQUENCE [LARGE SCALE GENOMIC DNA]</scope>
    <source>
        <strain evidence="6 7">Prop6</strain>
    </source>
</reference>
<dbReference type="SUPFAM" id="SSF111369">
    <property type="entry name" value="HlyD-like secretion proteins"/>
    <property type="match status" value="1"/>
</dbReference>
<evidence type="ECO:0000313" key="6">
    <source>
        <dbReference type="EMBL" id="QQG65255.1"/>
    </source>
</evidence>
<dbReference type="InterPro" id="IPR058792">
    <property type="entry name" value="Beta-barrel_RND_2"/>
</dbReference>
<evidence type="ECO:0000259" key="4">
    <source>
        <dbReference type="Pfam" id="PF25917"/>
    </source>
</evidence>
<dbReference type="NCBIfam" id="TIGR01730">
    <property type="entry name" value="RND_mfp"/>
    <property type="match status" value="1"/>
</dbReference>
<dbReference type="Pfam" id="PF25876">
    <property type="entry name" value="HH_MFP_RND"/>
    <property type="match status" value="1"/>
</dbReference>
<dbReference type="Gene3D" id="2.40.30.170">
    <property type="match status" value="1"/>
</dbReference>
<dbReference type="InterPro" id="IPR058624">
    <property type="entry name" value="MdtA-like_HH"/>
</dbReference>
<dbReference type="PANTHER" id="PTHR30469:SF11">
    <property type="entry name" value="BLL4320 PROTEIN"/>
    <property type="match status" value="1"/>
</dbReference>
<dbReference type="Gene3D" id="2.40.420.20">
    <property type="match status" value="1"/>
</dbReference>
<gene>
    <name evidence="6" type="ORF">HP555_04945</name>
</gene>
<keyword evidence="7" id="KW-1185">Reference proteome</keyword>
<accession>A0A7T6AQ95</accession>
<protein>
    <submittedName>
        <fullName evidence="6">Efflux RND transporter periplasmic adaptor subunit</fullName>
    </submittedName>
</protein>
<evidence type="ECO:0000256" key="2">
    <source>
        <dbReference type="SAM" id="Coils"/>
    </source>
</evidence>